<keyword evidence="2" id="KW-0449">Lipoprotein</keyword>
<reference evidence="2" key="1">
    <citation type="journal article" date="2013" name="Environ. Microbiol.">
        <title>Microbiota from the distal guts of lean and obese adolescents exhibit partial functional redundancy besides clear differences in community structure.</title>
        <authorList>
            <person name="Ferrer M."/>
            <person name="Ruiz A."/>
            <person name="Lanza F."/>
            <person name="Haange S.B."/>
            <person name="Oberbach A."/>
            <person name="Till H."/>
            <person name="Bargiela R."/>
            <person name="Campoy C."/>
            <person name="Segura M.T."/>
            <person name="Richter M."/>
            <person name="von Bergen M."/>
            <person name="Seifert J."/>
            <person name="Suarez A."/>
        </authorList>
    </citation>
    <scope>NUCLEOTIDE SEQUENCE</scope>
</reference>
<dbReference type="EMBL" id="AJWZ01001462">
    <property type="protein sequence ID" value="EKC73717.1"/>
    <property type="molecule type" value="Genomic_DNA"/>
</dbReference>
<dbReference type="InterPro" id="IPR025970">
    <property type="entry name" value="SusE"/>
</dbReference>
<name>K1TKT0_9ZZZZ</name>
<protein>
    <submittedName>
        <fullName evidence="2">Lipoprotein</fullName>
    </submittedName>
</protein>
<gene>
    <name evidence="2" type="ORF">OBE_02245</name>
</gene>
<feature type="non-terminal residue" evidence="2">
    <location>
        <position position="86"/>
    </location>
</feature>
<accession>K1TKT0</accession>
<dbReference type="AlphaFoldDB" id="K1TKT0"/>
<organism evidence="2">
    <name type="scientific">human gut metagenome</name>
    <dbReference type="NCBI Taxonomy" id="408170"/>
    <lineage>
        <taxon>unclassified sequences</taxon>
        <taxon>metagenomes</taxon>
        <taxon>organismal metagenomes</taxon>
    </lineage>
</organism>
<evidence type="ECO:0000313" key="2">
    <source>
        <dbReference type="EMBL" id="EKC73717.1"/>
    </source>
</evidence>
<feature type="domain" description="SusE outer membrane protein" evidence="1">
    <location>
        <begin position="12"/>
        <end position="86"/>
    </location>
</feature>
<dbReference type="Pfam" id="PF14292">
    <property type="entry name" value="SusE"/>
    <property type="match status" value="1"/>
</dbReference>
<proteinExistence type="predicted"/>
<comment type="caution">
    <text evidence="2">The sequence shown here is derived from an EMBL/GenBank/DDBJ whole genome shotgun (WGS) entry which is preliminary data.</text>
</comment>
<evidence type="ECO:0000259" key="1">
    <source>
        <dbReference type="Pfam" id="PF14292"/>
    </source>
</evidence>
<sequence>MEYKDSKVSSVNQLYEPTDGKEVVLQSSASASLFFEWESAKAEDSGAPLYEVVFDKEGGDFSKPIYKVLSDNGGSLSYATISHKTL</sequence>